<accession>A0AAC8YDM4</accession>
<evidence type="ECO:0000259" key="2">
    <source>
        <dbReference type="Pfam" id="PF04168"/>
    </source>
</evidence>
<protein>
    <recommendedName>
        <fullName evidence="2">DUF403 domain-containing protein</fullName>
    </recommendedName>
</protein>
<dbReference type="InterPro" id="IPR051680">
    <property type="entry name" value="ATP-dep_Glu-Cys_Ligase-2"/>
</dbReference>
<sequence>MLSRLAESMFWIGRYLERAEDVARLLRVHLEVTAEETGERGADSATLMASIGAPPDPDSGPPDVWRVLGHDASSPVSIVSALSSCRDAARRAREVLSLETWEEINRAWRAVSQGQLRSTYQQLALRTVLDHCYAVTGIVDSTMSHEEGWDFHCLGRMIERIDITSRMVSVAPVDDGEAQITTLRACGADHAFLISRGGDRSRGAAVDFLLRDRLCPRSVVHCLAEAEGCLARLDTGRRTGFQSDAQRLLGRARAEFEYRSDEALLTGLGEQMSDLSRTCHRATDALSAHYFQGADVAYWHEG</sequence>
<evidence type="ECO:0000313" key="6">
    <source>
        <dbReference type="Proteomes" id="UP000178666"/>
    </source>
</evidence>
<evidence type="ECO:0000256" key="1">
    <source>
        <dbReference type="SAM" id="MobiDB-lite"/>
    </source>
</evidence>
<dbReference type="PANTHER" id="PTHR34595">
    <property type="entry name" value="BLR5612 PROTEIN"/>
    <property type="match status" value="1"/>
</dbReference>
<name>A0AAC8YDM4_9ACTN</name>
<organism evidence="3 5">
    <name type="scientific">Acidipropionibacterium acidipropionici</name>
    <dbReference type="NCBI Taxonomy" id="1748"/>
    <lineage>
        <taxon>Bacteria</taxon>
        <taxon>Bacillati</taxon>
        <taxon>Actinomycetota</taxon>
        <taxon>Actinomycetes</taxon>
        <taxon>Propionibacteriales</taxon>
        <taxon>Propionibacteriaceae</taxon>
        <taxon>Acidipropionibacterium</taxon>
    </lineage>
</organism>
<dbReference type="InterPro" id="IPR007296">
    <property type="entry name" value="DUF403"/>
</dbReference>
<feature type="domain" description="DUF403" evidence="2">
    <location>
        <begin position="1"/>
        <end position="291"/>
    </location>
</feature>
<dbReference type="PANTHER" id="PTHR34595:SF7">
    <property type="entry name" value="SLL1039 PROTEIN"/>
    <property type="match status" value="1"/>
</dbReference>
<dbReference type="RefSeq" id="WP_062819180.1">
    <property type="nucleotide sequence ID" value="NZ_CP014352.1"/>
</dbReference>
<feature type="region of interest" description="Disordered" evidence="1">
    <location>
        <begin position="39"/>
        <end position="59"/>
    </location>
</feature>
<reference evidence="4 6" key="1">
    <citation type="journal article" date="2016" name="Plant Dis.">
        <title>Improved production of propionic acid using genome shuffling.</title>
        <authorList>
            <person name="Luna-Flores C.H."/>
            <person name="Palfreyman R.W."/>
            <person name="Kromer J.O."/>
            <person name="Nielsen L.K."/>
            <person name="Marcellin E."/>
        </authorList>
    </citation>
    <scope>NUCLEOTIDE SEQUENCE [LARGE SCALE GENOMIC DNA]</scope>
    <source>
        <strain evidence="4 6">F3E8</strain>
    </source>
</reference>
<dbReference type="Proteomes" id="UP000178666">
    <property type="component" value="Chromosome"/>
</dbReference>
<evidence type="ECO:0000313" key="3">
    <source>
        <dbReference type="EMBL" id="AMS04823.1"/>
    </source>
</evidence>
<evidence type="ECO:0000313" key="5">
    <source>
        <dbReference type="Proteomes" id="UP000075221"/>
    </source>
</evidence>
<dbReference type="EMBL" id="CP014352">
    <property type="protein sequence ID" value="AMS04823.1"/>
    <property type="molecule type" value="Genomic_DNA"/>
</dbReference>
<dbReference type="EMBL" id="CP015970">
    <property type="protein sequence ID" value="AOZ46310.1"/>
    <property type="molecule type" value="Genomic_DNA"/>
</dbReference>
<proteinExistence type="predicted"/>
<reference evidence="3 5" key="2">
    <citation type="submission" date="2016-02" db="EMBL/GenBank/DDBJ databases">
        <title>Complete Genome Sequence of Propionibacterium acidipropionici ATCC 55737.</title>
        <authorList>
            <person name="Luna Flores C.H."/>
            <person name="Nielsen L.K."/>
            <person name="Marcellin E."/>
        </authorList>
    </citation>
    <scope>NUCLEOTIDE SEQUENCE [LARGE SCALE GENOMIC DNA]</scope>
    <source>
        <strain evidence="3 5">ATCC 55737</strain>
    </source>
</reference>
<gene>
    <name evidence="4" type="ORF">A8L58_05795</name>
    <name evidence="3" type="ORF">AXH35_04330</name>
</gene>
<dbReference type="Pfam" id="PF04168">
    <property type="entry name" value="Alpha-E"/>
    <property type="match status" value="1"/>
</dbReference>
<evidence type="ECO:0000313" key="4">
    <source>
        <dbReference type="EMBL" id="AOZ46310.1"/>
    </source>
</evidence>
<dbReference type="Proteomes" id="UP000075221">
    <property type="component" value="Chromosome"/>
</dbReference>
<keyword evidence="6" id="KW-1185">Reference proteome</keyword>
<dbReference type="AlphaFoldDB" id="A0AAC8YDM4"/>